<dbReference type="PANTHER" id="PTHR22907">
    <property type="entry name" value="GH04558P"/>
    <property type="match status" value="1"/>
</dbReference>
<feature type="non-terminal residue" evidence="4">
    <location>
        <position position="296"/>
    </location>
</feature>
<evidence type="ECO:0000259" key="3">
    <source>
        <dbReference type="PROSITE" id="PS51034"/>
    </source>
</evidence>
<gene>
    <name evidence="4" type="ORF">TELCIR_15261</name>
</gene>
<dbReference type="PANTHER" id="PTHR22907:SF27">
    <property type="entry name" value="ZP DOMAIN-CONTAINING PROTEIN"/>
    <property type="match status" value="1"/>
</dbReference>
<dbReference type="SMART" id="SM00241">
    <property type="entry name" value="ZP"/>
    <property type="match status" value="1"/>
</dbReference>
<dbReference type="InterPro" id="IPR051962">
    <property type="entry name" value="Cuticlin"/>
</dbReference>
<reference evidence="4 5" key="1">
    <citation type="submission" date="2015-09" db="EMBL/GenBank/DDBJ databases">
        <title>Draft genome of the parasitic nematode Teladorsagia circumcincta isolate WARC Sus (inbred).</title>
        <authorList>
            <person name="Mitreva M."/>
        </authorList>
    </citation>
    <scope>NUCLEOTIDE SEQUENCE [LARGE SCALE GENOMIC DNA]</scope>
    <source>
        <strain evidence="4 5">S</strain>
    </source>
</reference>
<name>A0A2G9TYV9_TELCI</name>
<organism evidence="4 5">
    <name type="scientific">Teladorsagia circumcincta</name>
    <name type="common">Brown stomach worm</name>
    <name type="synonym">Ostertagia circumcincta</name>
    <dbReference type="NCBI Taxonomy" id="45464"/>
    <lineage>
        <taxon>Eukaryota</taxon>
        <taxon>Metazoa</taxon>
        <taxon>Ecdysozoa</taxon>
        <taxon>Nematoda</taxon>
        <taxon>Chromadorea</taxon>
        <taxon>Rhabditida</taxon>
        <taxon>Rhabditina</taxon>
        <taxon>Rhabditomorpha</taxon>
        <taxon>Strongyloidea</taxon>
        <taxon>Trichostrongylidae</taxon>
        <taxon>Teladorsagia</taxon>
    </lineage>
</organism>
<feature type="signal peptide" evidence="2">
    <location>
        <begin position="1"/>
        <end position="26"/>
    </location>
</feature>
<evidence type="ECO:0000313" key="4">
    <source>
        <dbReference type="EMBL" id="PIO63154.1"/>
    </source>
</evidence>
<evidence type="ECO:0000256" key="1">
    <source>
        <dbReference type="ARBA" id="ARBA00022729"/>
    </source>
</evidence>
<dbReference type="Pfam" id="PF25301">
    <property type="entry name" value="CUT_C"/>
    <property type="match status" value="1"/>
</dbReference>
<keyword evidence="5" id="KW-1185">Reference proteome</keyword>
<feature type="non-terminal residue" evidence="4">
    <location>
        <position position="1"/>
    </location>
</feature>
<dbReference type="InterPro" id="IPR057475">
    <property type="entry name" value="CUT_C"/>
</dbReference>
<protein>
    <submittedName>
        <fullName evidence="4">Zona pellucida-like domain protein</fullName>
    </submittedName>
</protein>
<proteinExistence type="predicted"/>
<sequence length="296" mass="32795">IGAAAKFVCVAIDLPAILHLLVPGLGDLDCDGMPQVIVYVFQYVLSPMFGARAQETCADTCMKNFITSSSPPVTFELHNGDCNMRRTRMLGPEKSGVEQSITIIISFHSTFITKVDRAYRYMFSMLVHSCFVDDSNGQERMPFIDEHGCAIDPIIVPDLVYNKENNVAFAAVNVFKFADKITTYFQCAISTCMIAEGTCNGRTPPRCGPGSQRPRLVRSIAEVRNTTRSRWIRLDNTMDVSAQKITVLDLQETPSGTPCTQNRVSLKCPKRAKGAAPNVVKKWYGSSAWGQALDYR</sequence>
<feature type="chain" id="PRO_5013876860" evidence="2">
    <location>
        <begin position="27"/>
        <end position="296"/>
    </location>
</feature>
<dbReference type="EMBL" id="KZ351231">
    <property type="protein sequence ID" value="PIO63154.1"/>
    <property type="molecule type" value="Genomic_DNA"/>
</dbReference>
<accession>A0A2G9TYV9</accession>
<dbReference type="OrthoDB" id="6139674at2759"/>
<evidence type="ECO:0000256" key="2">
    <source>
        <dbReference type="SAM" id="SignalP"/>
    </source>
</evidence>
<dbReference type="InterPro" id="IPR001507">
    <property type="entry name" value="ZP_dom"/>
</dbReference>
<dbReference type="AlphaFoldDB" id="A0A2G9TYV9"/>
<dbReference type="Proteomes" id="UP000230423">
    <property type="component" value="Unassembled WGS sequence"/>
</dbReference>
<evidence type="ECO:0000313" key="5">
    <source>
        <dbReference type="Proteomes" id="UP000230423"/>
    </source>
</evidence>
<keyword evidence="1 2" id="KW-0732">Signal</keyword>
<feature type="domain" description="ZP" evidence="3">
    <location>
        <begin position="1"/>
        <end position="206"/>
    </location>
</feature>
<dbReference type="PROSITE" id="PS51034">
    <property type="entry name" value="ZP_2"/>
    <property type="match status" value="1"/>
</dbReference>